<dbReference type="HOGENOM" id="CLU_002929_5_2_7"/>
<gene>
    <name evidence="17" type="ORF">HMPREF0179_01966</name>
</gene>
<dbReference type="GO" id="GO:0043597">
    <property type="term" value="C:cytoplasmic replication fork"/>
    <property type="evidence" value="ECO:0007669"/>
    <property type="project" value="TreeGrafter"/>
</dbReference>
<dbReference type="InterPro" id="IPR013497">
    <property type="entry name" value="Topo_IA_cen"/>
</dbReference>
<evidence type="ECO:0000256" key="5">
    <source>
        <dbReference type="ARBA" id="ARBA00022737"/>
    </source>
</evidence>
<keyword evidence="6" id="KW-0863">Zinc-finger</keyword>
<dbReference type="SMART" id="SM00436">
    <property type="entry name" value="TOP1Bc"/>
    <property type="match status" value="1"/>
</dbReference>
<dbReference type="GO" id="GO:0003917">
    <property type="term" value="F:DNA topoisomerase type I (single strand cut, ATP-independent) activity"/>
    <property type="evidence" value="ECO:0007669"/>
    <property type="project" value="UniProtKB-EC"/>
</dbReference>
<dbReference type="GO" id="GO:0003677">
    <property type="term" value="F:DNA binding"/>
    <property type="evidence" value="ECO:0007669"/>
    <property type="project" value="UniProtKB-KW"/>
</dbReference>
<feature type="domain" description="Topo IA-type catalytic" evidence="16">
    <location>
        <begin position="149"/>
        <end position="596"/>
    </location>
</feature>
<dbReference type="Gene3D" id="2.70.20.10">
    <property type="entry name" value="Topoisomerase I, domain 3"/>
    <property type="match status" value="1"/>
</dbReference>
<keyword evidence="7" id="KW-0862">Zinc</keyword>
<keyword evidence="18" id="KW-1185">Reference proteome</keyword>
<dbReference type="InterPro" id="IPR023405">
    <property type="entry name" value="Topo_IA_core_domain"/>
</dbReference>
<dbReference type="Gene3D" id="1.10.290.10">
    <property type="entry name" value="Topoisomerase I, domain 4"/>
    <property type="match status" value="1"/>
</dbReference>
<dbReference type="PANTHER" id="PTHR11390">
    <property type="entry name" value="PROKARYOTIC DNA TOPOISOMERASE"/>
    <property type="match status" value="1"/>
</dbReference>
<evidence type="ECO:0000256" key="2">
    <source>
        <dbReference type="ARBA" id="ARBA00009446"/>
    </source>
</evidence>
<dbReference type="EMBL" id="ADCP02000001">
    <property type="protein sequence ID" value="EFV44240.1"/>
    <property type="molecule type" value="Genomic_DNA"/>
</dbReference>
<dbReference type="GO" id="GO:0006281">
    <property type="term" value="P:DNA repair"/>
    <property type="evidence" value="ECO:0007669"/>
    <property type="project" value="TreeGrafter"/>
</dbReference>
<evidence type="ECO:0000256" key="4">
    <source>
        <dbReference type="ARBA" id="ARBA00022723"/>
    </source>
</evidence>
<evidence type="ECO:0000256" key="3">
    <source>
        <dbReference type="ARBA" id="ARBA00012891"/>
    </source>
</evidence>
<dbReference type="InterPro" id="IPR003601">
    <property type="entry name" value="Topo_IA_2"/>
</dbReference>
<name>E5Y702_BILW3</name>
<dbReference type="InterPro" id="IPR034144">
    <property type="entry name" value="TOPRIM_TopoIII"/>
</dbReference>
<dbReference type="CDD" id="cd03362">
    <property type="entry name" value="TOPRIM_TopoIA_TopoIII"/>
    <property type="match status" value="1"/>
</dbReference>
<dbReference type="InterPro" id="IPR000380">
    <property type="entry name" value="Topo_IA"/>
</dbReference>
<keyword evidence="4" id="KW-0479">Metal-binding</keyword>
<dbReference type="Gene3D" id="1.10.460.10">
    <property type="entry name" value="Topoisomerase I, domain 2"/>
    <property type="match status" value="1"/>
</dbReference>
<dbReference type="Gene3D" id="3.40.50.140">
    <property type="match status" value="1"/>
</dbReference>
<evidence type="ECO:0000313" key="17">
    <source>
        <dbReference type="EMBL" id="EFV44240.1"/>
    </source>
</evidence>
<dbReference type="SUPFAM" id="SSF56712">
    <property type="entry name" value="Prokaryotic type I DNA topoisomerase"/>
    <property type="match status" value="1"/>
</dbReference>
<evidence type="ECO:0000256" key="8">
    <source>
        <dbReference type="ARBA" id="ARBA00022842"/>
    </source>
</evidence>
<dbReference type="PANTHER" id="PTHR11390:SF21">
    <property type="entry name" value="DNA TOPOISOMERASE 3-ALPHA"/>
    <property type="match status" value="1"/>
</dbReference>
<keyword evidence="5" id="KW-0677">Repeat</keyword>
<evidence type="ECO:0000313" key="18">
    <source>
        <dbReference type="Proteomes" id="UP000006034"/>
    </source>
</evidence>
<evidence type="ECO:0000256" key="7">
    <source>
        <dbReference type="ARBA" id="ARBA00022833"/>
    </source>
</evidence>
<keyword evidence="10" id="KW-0238">DNA-binding</keyword>
<dbReference type="RefSeq" id="WP_005027721.1">
    <property type="nucleotide sequence ID" value="NZ_KE150238.1"/>
</dbReference>
<dbReference type="SMART" id="SM00437">
    <property type="entry name" value="TOP1Ac"/>
    <property type="match status" value="1"/>
</dbReference>
<evidence type="ECO:0000256" key="9">
    <source>
        <dbReference type="ARBA" id="ARBA00023029"/>
    </source>
</evidence>
<protein>
    <recommendedName>
        <fullName evidence="3">DNA topoisomerase</fullName>
        <ecNumber evidence="3">5.6.2.1</ecNumber>
    </recommendedName>
    <alternativeName>
        <fullName evidence="15">Omega-protein</fullName>
    </alternativeName>
    <alternativeName>
        <fullName evidence="14">Relaxing enzyme</fullName>
    </alternativeName>
    <alternativeName>
        <fullName evidence="12">Swivelase</fullName>
    </alternativeName>
    <alternativeName>
        <fullName evidence="13">Untwisting enzyme</fullName>
    </alternativeName>
</protein>
<dbReference type="Proteomes" id="UP000006034">
    <property type="component" value="Unassembled WGS sequence"/>
</dbReference>
<dbReference type="SUPFAM" id="SSF57783">
    <property type="entry name" value="Zinc beta-ribbon"/>
    <property type="match status" value="1"/>
</dbReference>
<keyword evidence="9" id="KW-0799">Topoisomerase</keyword>
<dbReference type="Gene3D" id="3.30.65.10">
    <property type="entry name" value="Bacterial Topoisomerase I, domain 1"/>
    <property type="match status" value="1"/>
</dbReference>
<dbReference type="InterPro" id="IPR023406">
    <property type="entry name" value="Topo_IA_AS"/>
</dbReference>
<dbReference type="eggNOG" id="COG0550">
    <property type="taxonomic scope" value="Bacteria"/>
</dbReference>
<keyword evidence="8" id="KW-0460">Magnesium</keyword>
<dbReference type="NCBIfam" id="NF005829">
    <property type="entry name" value="PRK07726.1"/>
    <property type="match status" value="1"/>
</dbReference>
<evidence type="ECO:0000256" key="14">
    <source>
        <dbReference type="ARBA" id="ARBA00032235"/>
    </source>
</evidence>
<dbReference type="Pfam" id="PF01131">
    <property type="entry name" value="Topoisom_bac"/>
    <property type="match status" value="1"/>
</dbReference>
<dbReference type="GO" id="GO:0008270">
    <property type="term" value="F:zinc ion binding"/>
    <property type="evidence" value="ECO:0007669"/>
    <property type="project" value="UniProtKB-KW"/>
</dbReference>
<comment type="catalytic activity">
    <reaction evidence="1">
        <text>ATP-independent breakage of single-stranded DNA, followed by passage and rejoining.</text>
        <dbReference type="EC" id="5.6.2.1"/>
    </reaction>
</comment>
<dbReference type="InterPro" id="IPR003602">
    <property type="entry name" value="Topo_IA_DNA-bd_dom"/>
</dbReference>
<evidence type="ECO:0000256" key="11">
    <source>
        <dbReference type="ARBA" id="ARBA00023235"/>
    </source>
</evidence>
<evidence type="ECO:0000256" key="13">
    <source>
        <dbReference type="ARBA" id="ARBA00031985"/>
    </source>
</evidence>
<dbReference type="GeneID" id="78084241"/>
<organism evidence="17 18">
    <name type="scientific">Bilophila wadsworthia (strain 3_1_6)</name>
    <dbReference type="NCBI Taxonomy" id="563192"/>
    <lineage>
        <taxon>Bacteria</taxon>
        <taxon>Pseudomonadati</taxon>
        <taxon>Thermodesulfobacteriota</taxon>
        <taxon>Desulfovibrionia</taxon>
        <taxon>Desulfovibrionales</taxon>
        <taxon>Desulfovibrionaceae</taxon>
        <taxon>Bilophila</taxon>
    </lineage>
</organism>
<evidence type="ECO:0000256" key="6">
    <source>
        <dbReference type="ARBA" id="ARBA00022771"/>
    </source>
</evidence>
<dbReference type="OrthoDB" id="9804262at2"/>
<dbReference type="NCBIfam" id="TIGR01056">
    <property type="entry name" value="topB"/>
    <property type="match status" value="1"/>
</dbReference>
<comment type="similarity">
    <text evidence="2">Belongs to the type IA topoisomerase family.</text>
</comment>
<dbReference type="Pfam" id="PF01751">
    <property type="entry name" value="Toprim"/>
    <property type="match status" value="1"/>
</dbReference>
<dbReference type="InterPro" id="IPR013826">
    <property type="entry name" value="Topo_IA_cen_sub3"/>
</dbReference>
<evidence type="ECO:0000256" key="15">
    <source>
        <dbReference type="ARBA" id="ARBA00032877"/>
    </source>
</evidence>
<accession>E5Y702</accession>
<dbReference type="STRING" id="563192.HMPREF0179_01966"/>
<dbReference type="InterPro" id="IPR013825">
    <property type="entry name" value="Topo_IA_cen_sub2"/>
</dbReference>
<reference evidence="17 18" key="1">
    <citation type="submission" date="2010-10" db="EMBL/GenBank/DDBJ databases">
        <authorList>
            <consortium name="The Broad Institute Genome Sequencing Platform"/>
            <person name="Ward D."/>
            <person name="Earl A."/>
            <person name="Feldgarden M."/>
            <person name="Young S.K."/>
            <person name="Gargeya S."/>
            <person name="Zeng Q."/>
            <person name="Alvarado L."/>
            <person name="Berlin A."/>
            <person name="Bochicchio J."/>
            <person name="Chapman S.B."/>
            <person name="Chen Z."/>
            <person name="Freedman E."/>
            <person name="Gellesch M."/>
            <person name="Goldberg J."/>
            <person name="Griggs A."/>
            <person name="Gujja S."/>
            <person name="Heilman E."/>
            <person name="Heiman D."/>
            <person name="Howarth C."/>
            <person name="Mehta T."/>
            <person name="Neiman D."/>
            <person name="Pearson M."/>
            <person name="Roberts A."/>
            <person name="Saif S."/>
            <person name="Shea T."/>
            <person name="Shenoy N."/>
            <person name="Sisk P."/>
            <person name="Stolte C."/>
            <person name="Sykes S."/>
            <person name="White J."/>
            <person name="Yandava C."/>
            <person name="Allen-Vercoe E."/>
            <person name="Sibley C."/>
            <person name="Ambrose C.E."/>
            <person name="Strauss J."/>
            <person name="Daigneault M."/>
            <person name="Haas B."/>
            <person name="Nusbaum C."/>
            <person name="Birren B."/>
        </authorList>
    </citation>
    <scope>NUCLEOTIDE SEQUENCE [LARGE SCALE GENOMIC DNA]</scope>
    <source>
        <strain evidence="17 18">3_1_6</strain>
    </source>
</reference>
<dbReference type="PROSITE" id="PS00396">
    <property type="entry name" value="TOPO_IA_1"/>
    <property type="match status" value="1"/>
</dbReference>
<dbReference type="CDD" id="cd00186">
    <property type="entry name" value="TOP1Ac"/>
    <property type="match status" value="1"/>
</dbReference>
<reference evidence="17 18" key="2">
    <citation type="submission" date="2013-04" db="EMBL/GenBank/DDBJ databases">
        <title>The Genome Sequence of Bilophila wadsworthia 3_1_6.</title>
        <authorList>
            <consortium name="The Broad Institute Genomics Platform"/>
            <person name="Earl A."/>
            <person name="Ward D."/>
            <person name="Feldgarden M."/>
            <person name="Gevers D."/>
            <person name="Sibley C."/>
            <person name="Strauss J."/>
            <person name="Allen-Vercoe E."/>
            <person name="Walker B."/>
            <person name="Young S."/>
            <person name="Zeng Q."/>
            <person name="Gargeya S."/>
            <person name="Fitzgerald M."/>
            <person name="Haas B."/>
            <person name="Abouelleil A."/>
            <person name="Allen A.W."/>
            <person name="Alvarado L."/>
            <person name="Arachchi H.M."/>
            <person name="Berlin A.M."/>
            <person name="Chapman S.B."/>
            <person name="Gainer-Dewar J."/>
            <person name="Goldberg J."/>
            <person name="Griggs A."/>
            <person name="Gujja S."/>
            <person name="Hansen M."/>
            <person name="Howarth C."/>
            <person name="Imamovic A."/>
            <person name="Ireland A."/>
            <person name="Larimer J."/>
            <person name="McCowan C."/>
            <person name="Murphy C."/>
            <person name="Pearson M."/>
            <person name="Poon T.W."/>
            <person name="Priest M."/>
            <person name="Roberts A."/>
            <person name="Saif S."/>
            <person name="Shea T."/>
            <person name="Sisk P."/>
            <person name="Sykes S."/>
            <person name="Wortman J."/>
            <person name="Nusbaum C."/>
            <person name="Birren B."/>
        </authorList>
    </citation>
    <scope>NUCLEOTIDE SEQUENCE [LARGE SCALE GENOMIC DNA]</scope>
    <source>
        <strain evidence="17 18">3_1_6</strain>
    </source>
</reference>
<comment type="caution">
    <text evidence="17">The sequence shown here is derived from an EMBL/GenBank/DDBJ whole genome shotgun (WGS) entry which is preliminary data.</text>
</comment>
<evidence type="ECO:0000256" key="10">
    <source>
        <dbReference type="ARBA" id="ARBA00023125"/>
    </source>
</evidence>
<dbReference type="AlphaFoldDB" id="E5Y702"/>
<proteinExistence type="inferred from homology"/>
<sequence>MRLFIAEKPSLGKAIAAELGVTQTCQGYTVCGNDAVTWCFGHLLEQYDPDDYDDAWKLWRRSSLPMIPREWRLKPKESARAQLQVISNLLGEAATVVNTGDPDREGQLLVDEVLEHFRYTGPVQRIWLASLDSRSIQKALATLKDNRDYANLRDSARARSQADWLIGMNATRAMTLRGRESGRDGVLSMGRVQTPTLALVVNRDREIAAFTPIDYLVLQATLQHDAGTFSALFKPSETQPGLDSEGRLVDGATAQGIMDAVRGKNGIITSVTREKKKKPVPLPHCLSSLQKAASSKLGMTAQQVLDTAQSLYEKKLTTYPRTDCRYLPEEQFSDAARIITALSGVSGLEAVTAKADSALKGPVWDTKKITAHHAIIPTGEEPRSLTAQEKELYLMIAVQYFLQFYPPMLYEAQKILATIVETAWEARGRMIIEPGWTGFAAEEDDEDAKKKEAEQSLPSVGNNDAVLCADVDALKKKTTPPSRFSEGSLIEAMANVHRFVSDAKAKAVLKENEGIGTEATRASILETLKGRGFITASGKSLVSTPLGQSLIDMTPDTLRDPVTTAQWEQRLEAITRGETSLEDFMREQYAALPLLLAPVLSTPAALQPGAFPCPKCGKALRRREGENAGEFFWSCSDADCRTFLPDEDGKPGKPRERAIPSEHPCPVCGRPLYSGKNDRGTYWACYNKQGHPDGNNVFLPDDNGKPGQPKPRTPRIVTEFICPDCGKPLLIRQGTNAKGPWTMFSCSGFPQCKASFWDKDGKPNFNNRVKH</sequence>
<dbReference type="InterPro" id="IPR013498">
    <property type="entry name" value="Topo_IA_Znf"/>
</dbReference>
<dbReference type="Pfam" id="PF01396">
    <property type="entry name" value="Zn_ribbon_Top1"/>
    <property type="match status" value="3"/>
</dbReference>
<dbReference type="GO" id="GO:0006265">
    <property type="term" value="P:DNA topological change"/>
    <property type="evidence" value="ECO:0007669"/>
    <property type="project" value="InterPro"/>
</dbReference>
<dbReference type="PROSITE" id="PS52039">
    <property type="entry name" value="TOPO_IA_2"/>
    <property type="match status" value="1"/>
</dbReference>
<dbReference type="PRINTS" id="PR00417">
    <property type="entry name" value="PRTPISMRASEI"/>
</dbReference>
<evidence type="ECO:0000256" key="12">
    <source>
        <dbReference type="ARBA" id="ARBA00030003"/>
    </source>
</evidence>
<dbReference type="InterPro" id="IPR006171">
    <property type="entry name" value="TOPRIM_dom"/>
</dbReference>
<dbReference type="EC" id="5.6.2.1" evidence="3"/>
<dbReference type="GO" id="GO:0006310">
    <property type="term" value="P:DNA recombination"/>
    <property type="evidence" value="ECO:0007669"/>
    <property type="project" value="TreeGrafter"/>
</dbReference>
<keyword evidence="11 17" id="KW-0413">Isomerase</keyword>
<evidence type="ECO:0000259" key="16">
    <source>
        <dbReference type="PROSITE" id="PS52039"/>
    </source>
</evidence>
<dbReference type="SMART" id="SM00493">
    <property type="entry name" value="TOPRIM"/>
    <property type="match status" value="1"/>
</dbReference>
<evidence type="ECO:0000256" key="1">
    <source>
        <dbReference type="ARBA" id="ARBA00000213"/>
    </source>
</evidence>
<dbReference type="InterPro" id="IPR005738">
    <property type="entry name" value="TopoIII"/>
</dbReference>
<dbReference type="InterPro" id="IPR013824">
    <property type="entry name" value="Topo_IA_cen_sub1"/>
</dbReference>